<evidence type="ECO:0000313" key="6">
    <source>
        <dbReference type="Proteomes" id="UP001231924"/>
    </source>
</evidence>
<reference evidence="5 6" key="1">
    <citation type="submission" date="2023-06" db="EMBL/GenBank/DDBJ databases">
        <title>Actinomycetospora Odt1-22.</title>
        <authorList>
            <person name="Supong K."/>
        </authorList>
    </citation>
    <scope>NUCLEOTIDE SEQUENCE [LARGE SCALE GENOMIC DNA]</scope>
    <source>
        <strain evidence="5 6">Odt1-22</strain>
    </source>
</reference>
<evidence type="ECO:0000256" key="2">
    <source>
        <dbReference type="ARBA" id="ARBA00023125"/>
    </source>
</evidence>
<dbReference type="InterPro" id="IPR018060">
    <property type="entry name" value="HTH_AraC"/>
</dbReference>
<keyword evidence="3" id="KW-0804">Transcription</keyword>
<dbReference type="SUPFAM" id="SSF51215">
    <property type="entry name" value="Regulatory protein AraC"/>
    <property type="match status" value="1"/>
</dbReference>
<dbReference type="Gene3D" id="1.10.10.60">
    <property type="entry name" value="Homeodomain-like"/>
    <property type="match status" value="1"/>
</dbReference>
<dbReference type="SUPFAM" id="SSF46689">
    <property type="entry name" value="Homeodomain-like"/>
    <property type="match status" value="2"/>
</dbReference>
<sequence>MGPEQVRAWNPGVRGIEEVFHARFVEHAYPLHTHSTWTLLVVDDGAVRYDLDRSEHGALGRAVTLLPPGVAHDGRSATAGGFRKRVLYLSDFPDSLVGRAVDSPAVVDDALHDAVDRLHHVLERPGDELSASSGLALVTDRLATHLGGGVPDDGPVRDPRTAGGLRDLLDAHVVDGLTLDDAAARLHVTANHLVKAFSTEFGLPPHRYLVGRRVELARGLLLAGVPAARAAVESGFHDQAHLTRHFRRLLGVPPGGFTRSARRRTPR</sequence>
<keyword evidence="2" id="KW-0238">DNA-binding</keyword>
<keyword evidence="1" id="KW-0805">Transcription regulation</keyword>
<evidence type="ECO:0000313" key="5">
    <source>
        <dbReference type="EMBL" id="MDL5155702.1"/>
    </source>
</evidence>
<protein>
    <submittedName>
        <fullName evidence="5">AraC family transcriptional regulator</fullName>
    </submittedName>
</protein>
<name>A0ABT7M7C2_9PSEU</name>
<dbReference type="Pfam" id="PF12833">
    <property type="entry name" value="HTH_18"/>
    <property type="match status" value="1"/>
</dbReference>
<gene>
    <name evidence="5" type="ORF">QRT03_07040</name>
</gene>
<dbReference type="PANTHER" id="PTHR46796:SF2">
    <property type="entry name" value="TRANSCRIPTIONAL REGULATORY PROTEIN"/>
    <property type="match status" value="1"/>
</dbReference>
<dbReference type="SMART" id="SM00342">
    <property type="entry name" value="HTH_ARAC"/>
    <property type="match status" value="1"/>
</dbReference>
<proteinExistence type="predicted"/>
<evidence type="ECO:0000256" key="1">
    <source>
        <dbReference type="ARBA" id="ARBA00023015"/>
    </source>
</evidence>
<feature type="domain" description="HTH araC/xylS-type" evidence="4">
    <location>
        <begin position="163"/>
        <end position="260"/>
    </location>
</feature>
<dbReference type="EMBL" id="JASVWF010000001">
    <property type="protein sequence ID" value="MDL5155702.1"/>
    <property type="molecule type" value="Genomic_DNA"/>
</dbReference>
<evidence type="ECO:0000259" key="4">
    <source>
        <dbReference type="PROSITE" id="PS01124"/>
    </source>
</evidence>
<dbReference type="PROSITE" id="PS01124">
    <property type="entry name" value="HTH_ARAC_FAMILY_2"/>
    <property type="match status" value="1"/>
</dbReference>
<organism evidence="5 6">
    <name type="scientific">Actinomycetospora termitidis</name>
    <dbReference type="NCBI Taxonomy" id="3053470"/>
    <lineage>
        <taxon>Bacteria</taxon>
        <taxon>Bacillati</taxon>
        <taxon>Actinomycetota</taxon>
        <taxon>Actinomycetes</taxon>
        <taxon>Pseudonocardiales</taxon>
        <taxon>Pseudonocardiaceae</taxon>
        <taxon>Actinomycetospora</taxon>
    </lineage>
</organism>
<dbReference type="RefSeq" id="WP_286051797.1">
    <property type="nucleotide sequence ID" value="NZ_JASVWF010000001.1"/>
</dbReference>
<evidence type="ECO:0000256" key="3">
    <source>
        <dbReference type="ARBA" id="ARBA00023163"/>
    </source>
</evidence>
<accession>A0ABT7M7C2</accession>
<keyword evidence="6" id="KW-1185">Reference proteome</keyword>
<dbReference type="InterPro" id="IPR050204">
    <property type="entry name" value="AraC_XylS_family_regulators"/>
</dbReference>
<dbReference type="Pfam" id="PF02311">
    <property type="entry name" value="AraC_binding"/>
    <property type="match status" value="1"/>
</dbReference>
<dbReference type="Proteomes" id="UP001231924">
    <property type="component" value="Unassembled WGS sequence"/>
</dbReference>
<comment type="caution">
    <text evidence="5">The sequence shown here is derived from an EMBL/GenBank/DDBJ whole genome shotgun (WGS) entry which is preliminary data.</text>
</comment>
<dbReference type="PANTHER" id="PTHR46796">
    <property type="entry name" value="HTH-TYPE TRANSCRIPTIONAL ACTIVATOR RHAS-RELATED"/>
    <property type="match status" value="1"/>
</dbReference>
<dbReference type="InterPro" id="IPR009057">
    <property type="entry name" value="Homeodomain-like_sf"/>
</dbReference>
<dbReference type="InterPro" id="IPR003313">
    <property type="entry name" value="AraC-bd"/>
</dbReference>
<dbReference type="InterPro" id="IPR037923">
    <property type="entry name" value="HTH-like"/>
</dbReference>